<organism evidence="2 3">
    <name type="scientific">Sorangium cellulosum (strain So ce56)</name>
    <name type="common">Polyangium cellulosum (strain So ce56)</name>
    <dbReference type="NCBI Taxonomy" id="448385"/>
    <lineage>
        <taxon>Bacteria</taxon>
        <taxon>Pseudomonadati</taxon>
        <taxon>Myxococcota</taxon>
        <taxon>Polyangia</taxon>
        <taxon>Polyangiales</taxon>
        <taxon>Polyangiaceae</taxon>
        <taxon>Sorangium</taxon>
    </lineage>
</organism>
<sequence>MTSRGTRAPSGLERSTAGATSCACLEEWRLADRSFEEAEAERARAEAMLQQLRAREIVERAYWAEGHIPFSVRVKALEAGLWSAEEALDGLRRIDFVGRHVFVFHHLRVFPDASLRAVLALVRQPQPGDGAEWFADEAALAAVAVRLARAGQPDAALDAIRALSARRGEALRSCAPYFSDAAMACAVSEIEGWLPGAEPLVAFLVACDLLPLVPARDSARARGEIVRLRAALEAKEAEDGPRWGFSARKRAAEAFAVAGMFDASEAECQGLDNVDDLLSVAREHPGESCARIARIALERARTSRYVPAALGKVVAVCPALADEAIACARGEANPVTAASALLRVAARLGEPRAPALFHEAFCRIEPLGDAASDALEWIADWAADHGPSLTERERAVLGERVEQAAREAEEREAPPPVEAAESRLGQLLFGPTHADRIRADRGFESVLEFAEHHAAGDHLALVMEFARSLEGERRARLAWALLQSGEELYDSPAFAELFSAEEQREHLRMVLARRERPADVEILHTLGRAAHLATGAPRGVLLSLYLDEVRERGGRVRLRGLFTAASLAEGDQRAALVDEVLAEVETCDHLSEEDRVEAIAAVMPLVAAARAVELAGRMLHAVAEGQIGRTQASHRLMAMPDPVWAVLPASRWEPALRWALEEGAEFFDWTSWQQKTLPHEVRALLEVHTSASSPACEGGDDASPSAAEPNAGGAGGELSPEQRLRRWASEAASLSETERAALAPEIDAAVRAILANPDTEDGVLCDTMASLPGAALRAIWSARACADAWRRTIDISDPALFAYLPSEHYLHADAVLQLILRLGGSSALCDFGRMLVGLQHEPAA</sequence>
<feature type="compositionally biased region" description="Low complexity" evidence="1">
    <location>
        <begin position="702"/>
        <end position="711"/>
    </location>
</feature>
<dbReference type="BioCyc" id="SCEL448385:SCE_RS25020-MONOMER"/>
<dbReference type="AlphaFoldDB" id="A9FJS4"/>
<dbReference type="EMBL" id="AM746676">
    <property type="protein sequence ID" value="CAN95038.1"/>
    <property type="molecule type" value="Genomic_DNA"/>
</dbReference>
<name>A9FJS4_SORC5</name>
<evidence type="ECO:0000256" key="1">
    <source>
        <dbReference type="SAM" id="MobiDB-lite"/>
    </source>
</evidence>
<protein>
    <submittedName>
        <fullName evidence="2">Uncharacterized protein</fullName>
    </submittedName>
</protein>
<gene>
    <name evidence="2" type="ordered locus">sce4875</name>
</gene>
<dbReference type="Proteomes" id="UP000002139">
    <property type="component" value="Chromosome"/>
</dbReference>
<feature type="region of interest" description="Disordered" evidence="1">
    <location>
        <begin position="692"/>
        <end position="721"/>
    </location>
</feature>
<reference evidence="2 3" key="1">
    <citation type="journal article" date="2007" name="Nat. Biotechnol.">
        <title>Complete genome sequence of the myxobacterium Sorangium cellulosum.</title>
        <authorList>
            <person name="Schneiker S."/>
            <person name="Perlova O."/>
            <person name="Kaiser O."/>
            <person name="Gerth K."/>
            <person name="Alici A."/>
            <person name="Altmeyer M.O."/>
            <person name="Bartels D."/>
            <person name="Bekel T."/>
            <person name="Beyer S."/>
            <person name="Bode E."/>
            <person name="Bode H.B."/>
            <person name="Bolten C.J."/>
            <person name="Choudhuri J.V."/>
            <person name="Doss S."/>
            <person name="Elnakady Y.A."/>
            <person name="Frank B."/>
            <person name="Gaigalat L."/>
            <person name="Goesmann A."/>
            <person name="Groeger C."/>
            <person name="Gross F."/>
            <person name="Jelsbak L."/>
            <person name="Jelsbak L."/>
            <person name="Kalinowski J."/>
            <person name="Kegler C."/>
            <person name="Knauber T."/>
            <person name="Konietzny S."/>
            <person name="Kopp M."/>
            <person name="Krause L."/>
            <person name="Krug D."/>
            <person name="Linke B."/>
            <person name="Mahmud T."/>
            <person name="Martinez-Arias R."/>
            <person name="McHardy A.C."/>
            <person name="Merai M."/>
            <person name="Meyer F."/>
            <person name="Mormann S."/>
            <person name="Munoz-Dorado J."/>
            <person name="Perez J."/>
            <person name="Pradella S."/>
            <person name="Rachid S."/>
            <person name="Raddatz G."/>
            <person name="Rosenau F."/>
            <person name="Rueckert C."/>
            <person name="Sasse F."/>
            <person name="Scharfe M."/>
            <person name="Schuster S.C."/>
            <person name="Suen G."/>
            <person name="Treuner-Lange A."/>
            <person name="Velicer G.J."/>
            <person name="Vorholter F.-J."/>
            <person name="Weissman K.J."/>
            <person name="Welch R.D."/>
            <person name="Wenzel S.C."/>
            <person name="Whitworth D.E."/>
            <person name="Wilhelm S."/>
            <person name="Wittmann C."/>
            <person name="Bloecker H."/>
            <person name="Puehler A."/>
            <person name="Mueller R."/>
        </authorList>
    </citation>
    <scope>NUCLEOTIDE SEQUENCE [LARGE SCALE GENOMIC DNA]</scope>
    <source>
        <strain evidence="3">So ce56</strain>
    </source>
</reference>
<dbReference type="HOGENOM" id="CLU_337354_0_0_7"/>
<dbReference type="KEGG" id="scl:sce4875"/>
<evidence type="ECO:0000313" key="3">
    <source>
        <dbReference type="Proteomes" id="UP000002139"/>
    </source>
</evidence>
<evidence type="ECO:0000313" key="2">
    <source>
        <dbReference type="EMBL" id="CAN95038.1"/>
    </source>
</evidence>
<proteinExistence type="predicted"/>
<keyword evidence="3" id="KW-1185">Reference proteome</keyword>
<accession>A9FJS4</accession>